<evidence type="ECO:0000313" key="1">
    <source>
        <dbReference type="EMBL" id="EER67810.1"/>
    </source>
</evidence>
<comment type="caution">
    <text evidence="1">The sequence shown here is derived from an EMBL/GenBank/DDBJ whole genome shotgun (WGS) entry which is preliminary data.</text>
</comment>
<reference evidence="1" key="1">
    <citation type="submission" date="2009-01" db="EMBL/GenBank/DDBJ databases">
        <authorList>
            <person name="Fulton L."/>
            <person name="Clifton S."/>
            <person name="Chinwalla A.T."/>
            <person name="Mitreva M."/>
            <person name="Sodergren E."/>
            <person name="Weinstock G."/>
            <person name="Clifton S."/>
            <person name="Dooling D.J."/>
            <person name="Fulton B."/>
            <person name="Minx P."/>
            <person name="Pepin K.H."/>
            <person name="Johnson M."/>
            <person name="Bhonagiri V."/>
            <person name="Nash W.E."/>
            <person name="Mardis E.R."/>
            <person name="Wilson R.K."/>
        </authorList>
    </citation>
    <scope>NUCLEOTIDE SEQUENCE [LARGE SCALE GENOMIC DNA]</scope>
    <source>
        <strain evidence="1">ATCC 10379</strain>
    </source>
</reference>
<gene>
    <name evidence="1" type="ORF">GEMHA0001_0472</name>
</gene>
<evidence type="ECO:0000313" key="2">
    <source>
        <dbReference type="Proteomes" id="UP000006004"/>
    </source>
</evidence>
<reference evidence="1" key="2">
    <citation type="submission" date="2009-06" db="EMBL/GenBank/DDBJ databases">
        <authorList>
            <person name="Sebastian Y."/>
            <person name="Madupu R."/>
            <person name="Durkin A.S."/>
            <person name="Torralba M."/>
            <person name="Methe B."/>
            <person name="Sutton G.G."/>
            <person name="Strausberg R.L."/>
            <person name="Nelson K.E."/>
        </authorList>
    </citation>
    <scope>NUCLEOTIDE SEQUENCE [LARGE SCALE GENOMIC DNA]</scope>
    <source>
        <strain evidence="1">ATCC 10379</strain>
    </source>
</reference>
<accession>C5NYD4</accession>
<keyword evidence="2" id="KW-1185">Reference proteome</keyword>
<organism evidence="1 2">
    <name type="scientific">Gemella haemolysans ATCC 10379</name>
    <dbReference type="NCBI Taxonomy" id="546270"/>
    <lineage>
        <taxon>Bacteria</taxon>
        <taxon>Bacillati</taxon>
        <taxon>Bacillota</taxon>
        <taxon>Bacilli</taxon>
        <taxon>Bacillales</taxon>
        <taxon>Gemellaceae</taxon>
        <taxon>Gemella</taxon>
    </lineage>
</organism>
<dbReference type="Proteomes" id="UP000006004">
    <property type="component" value="Unassembled WGS sequence"/>
</dbReference>
<protein>
    <submittedName>
        <fullName evidence="1">Uncharacterized protein</fullName>
    </submittedName>
</protein>
<sequence length="60" mass="7186">MTEKEKNKGKKLSEIIFGDKYKPTDIENLSDKELRATRFVDGWTEEEVERIIKEWEKRGL</sequence>
<dbReference type="EMBL" id="ACDZ02000014">
    <property type="protein sequence ID" value="EER67810.1"/>
    <property type="molecule type" value="Genomic_DNA"/>
</dbReference>
<dbReference type="AlphaFoldDB" id="C5NYD4"/>
<proteinExistence type="predicted"/>
<name>C5NYD4_9BACL</name>